<dbReference type="SMART" id="SM01240">
    <property type="entry name" value="IMPDH"/>
    <property type="match status" value="1"/>
</dbReference>
<protein>
    <recommendedName>
        <fullName evidence="13 20">Inosine-5'-monophosphate dehydrogenase</fullName>
        <shortName evidence="13">IMP dehydrogenase</shortName>
        <shortName evidence="13">IMPD</shortName>
        <shortName evidence="13">IMPDH</shortName>
        <ecNumber evidence="13 20">1.1.1.205</ecNumber>
    </recommendedName>
</protein>
<evidence type="ECO:0000256" key="12">
    <source>
        <dbReference type="ARBA" id="ARBA00048028"/>
    </source>
</evidence>
<reference evidence="22 23" key="1">
    <citation type="journal article" date="2016" name="Nat. Commun.">
        <title>Thousands of microbial genomes shed light on interconnected biogeochemical processes in an aquifer system.</title>
        <authorList>
            <person name="Anantharaman K."/>
            <person name="Brown C.T."/>
            <person name="Hug L.A."/>
            <person name="Sharon I."/>
            <person name="Castelle C.J."/>
            <person name="Probst A.J."/>
            <person name="Thomas B.C."/>
            <person name="Singh A."/>
            <person name="Wilkins M.J."/>
            <person name="Karaoz U."/>
            <person name="Brodie E.L."/>
            <person name="Williams K.H."/>
            <person name="Hubbard S.S."/>
            <person name="Banfield J.F."/>
        </authorList>
    </citation>
    <scope>NUCLEOTIDE SEQUENCE [LARGE SCALE GENOMIC DNA]</scope>
</reference>
<dbReference type="SUPFAM" id="SSF54631">
    <property type="entry name" value="CBS-domain pair"/>
    <property type="match status" value="1"/>
</dbReference>
<feature type="binding site" evidence="13">
    <location>
        <position position="469"/>
    </location>
    <ligand>
        <name>K(+)</name>
        <dbReference type="ChEBI" id="CHEBI:29103"/>
        <note>ligand shared between two tetrameric partners</note>
    </ligand>
</feature>
<evidence type="ECO:0000256" key="16">
    <source>
        <dbReference type="PIRSR" id="PIRSR000130-3"/>
    </source>
</evidence>
<evidence type="ECO:0000256" key="1">
    <source>
        <dbReference type="ARBA" id="ARBA00001958"/>
    </source>
</evidence>
<dbReference type="UniPathway" id="UPA00601">
    <property type="reaction ID" value="UER00295"/>
</dbReference>
<feature type="binding site" description="in other chain" evidence="13 17">
    <location>
        <position position="300"/>
    </location>
    <ligand>
        <name>K(+)</name>
        <dbReference type="ChEBI" id="CHEBI:29103"/>
        <note>ligand shared between two tetrameric partners</note>
    </ligand>
</feature>
<comment type="catalytic activity">
    <reaction evidence="12 13 20">
        <text>IMP + NAD(+) + H2O = XMP + NADH + H(+)</text>
        <dbReference type="Rhea" id="RHEA:11708"/>
        <dbReference type="ChEBI" id="CHEBI:15377"/>
        <dbReference type="ChEBI" id="CHEBI:15378"/>
        <dbReference type="ChEBI" id="CHEBI:57464"/>
        <dbReference type="ChEBI" id="CHEBI:57540"/>
        <dbReference type="ChEBI" id="CHEBI:57945"/>
        <dbReference type="ChEBI" id="CHEBI:58053"/>
        <dbReference type="EC" id="1.1.1.205"/>
    </reaction>
</comment>
<dbReference type="HAMAP" id="MF_01964">
    <property type="entry name" value="IMPDH"/>
    <property type="match status" value="1"/>
</dbReference>
<comment type="function">
    <text evidence="13">Catalyzes the conversion of inosine 5'-phosphate (IMP) to xanthosine 5'-phosphate (XMP), the first committed and rate-limiting step in the de novo synthesis of guanine nucleotides, and therefore plays an important role in the regulation of cell growth.</text>
</comment>
<feature type="binding site" description="in other chain" evidence="13 17">
    <location>
        <position position="303"/>
    </location>
    <ligand>
        <name>K(+)</name>
        <dbReference type="ChEBI" id="CHEBI:29103"/>
        <note>ligand shared between two tetrameric partners</note>
    </ligand>
</feature>
<dbReference type="InterPro" id="IPR015875">
    <property type="entry name" value="IMP_DH/GMP_Rdtase_CS"/>
</dbReference>
<evidence type="ECO:0000256" key="13">
    <source>
        <dbReference type="HAMAP-Rule" id="MF_01964"/>
    </source>
</evidence>
<dbReference type="NCBIfam" id="TIGR01302">
    <property type="entry name" value="IMP_dehydrog"/>
    <property type="match status" value="1"/>
</dbReference>
<evidence type="ECO:0000256" key="5">
    <source>
        <dbReference type="ARBA" id="ARBA00022737"/>
    </source>
</evidence>
<dbReference type="PROSITE" id="PS00487">
    <property type="entry name" value="IMP_DH_GMP_RED"/>
    <property type="match status" value="1"/>
</dbReference>
<comment type="similarity">
    <text evidence="2 13 19">Belongs to the IMPDH/GMPR family.</text>
</comment>
<dbReference type="EMBL" id="MFGC01000047">
    <property type="protein sequence ID" value="OGF26493.1"/>
    <property type="molecule type" value="Genomic_DNA"/>
</dbReference>
<keyword evidence="6 13" id="KW-0332">GMP biosynthesis</keyword>
<evidence type="ECO:0000259" key="21">
    <source>
        <dbReference type="PROSITE" id="PS51371"/>
    </source>
</evidence>
<evidence type="ECO:0000313" key="23">
    <source>
        <dbReference type="Proteomes" id="UP000178925"/>
    </source>
</evidence>
<accession>A0A1F5SJ65</accession>
<dbReference type="GO" id="GO:0006177">
    <property type="term" value="P:GMP biosynthetic process"/>
    <property type="evidence" value="ECO:0007669"/>
    <property type="project" value="UniProtKB-UniRule"/>
</dbReference>
<evidence type="ECO:0000256" key="2">
    <source>
        <dbReference type="ARBA" id="ARBA00005502"/>
    </source>
</evidence>
<keyword evidence="10 13" id="KW-0520">NAD</keyword>
<feature type="binding site" evidence="13">
    <location>
        <position position="244"/>
    </location>
    <ligand>
        <name>NAD(+)</name>
        <dbReference type="ChEBI" id="CHEBI:57540"/>
    </ligand>
</feature>
<evidence type="ECO:0000256" key="15">
    <source>
        <dbReference type="PIRSR" id="PIRSR000130-2"/>
    </source>
</evidence>
<feature type="domain" description="CBS" evidence="21">
    <location>
        <begin position="149"/>
        <end position="207"/>
    </location>
</feature>
<keyword evidence="5" id="KW-0677">Repeat</keyword>
<feature type="binding site" evidence="13 16">
    <location>
        <begin position="296"/>
        <end position="298"/>
    </location>
    <ligand>
        <name>NAD(+)</name>
        <dbReference type="ChEBI" id="CHEBI:57540"/>
    </ligand>
</feature>
<comment type="pathway">
    <text evidence="13 20">Purine metabolism; XMP biosynthesis via de novo pathway; XMP from IMP: step 1/1.</text>
</comment>
<dbReference type="GO" id="GO:0006183">
    <property type="term" value="P:GTP biosynthetic process"/>
    <property type="evidence" value="ECO:0007669"/>
    <property type="project" value="TreeGrafter"/>
</dbReference>
<evidence type="ECO:0000256" key="4">
    <source>
        <dbReference type="ARBA" id="ARBA00022723"/>
    </source>
</evidence>
<dbReference type="GO" id="GO:0046872">
    <property type="term" value="F:metal ion binding"/>
    <property type="evidence" value="ECO:0007669"/>
    <property type="project" value="UniProtKB-UniRule"/>
</dbReference>
<dbReference type="InterPro" id="IPR005990">
    <property type="entry name" value="IMP_DH"/>
</dbReference>
<evidence type="ECO:0000256" key="8">
    <source>
        <dbReference type="ARBA" id="ARBA00022958"/>
    </source>
</evidence>
<dbReference type="InterPro" id="IPR046342">
    <property type="entry name" value="CBS_dom_sf"/>
</dbReference>
<evidence type="ECO:0000256" key="14">
    <source>
        <dbReference type="PIRSR" id="PIRSR000130-1"/>
    </source>
</evidence>
<evidence type="ECO:0000313" key="22">
    <source>
        <dbReference type="EMBL" id="OGF26493.1"/>
    </source>
</evidence>
<dbReference type="GO" id="GO:0003938">
    <property type="term" value="F:IMP dehydrogenase activity"/>
    <property type="evidence" value="ECO:0007669"/>
    <property type="project" value="UniProtKB-UniRule"/>
</dbReference>
<feature type="binding site" evidence="13">
    <location>
        <position position="468"/>
    </location>
    <ligand>
        <name>K(+)</name>
        <dbReference type="ChEBI" id="CHEBI:29103"/>
        <note>ligand shared between two tetrameric partners</note>
    </ligand>
</feature>
<dbReference type="EC" id="1.1.1.205" evidence="13 20"/>
<evidence type="ECO:0000256" key="19">
    <source>
        <dbReference type="RuleBase" id="RU003927"/>
    </source>
</evidence>
<dbReference type="InterPro" id="IPR013785">
    <property type="entry name" value="Aldolase_TIM"/>
</dbReference>
<dbReference type="Proteomes" id="UP000178925">
    <property type="component" value="Unassembled WGS sequence"/>
</dbReference>
<feature type="binding site" evidence="13 15">
    <location>
        <position position="414"/>
    </location>
    <ligand>
        <name>IMP</name>
        <dbReference type="ChEBI" id="CHEBI:58053"/>
    </ligand>
</feature>
<keyword evidence="9 13" id="KW-0560">Oxidoreductase</keyword>
<name>A0A1F5SJ65_9BACT</name>
<feature type="binding site" evidence="16">
    <location>
        <begin position="244"/>
        <end position="246"/>
    </location>
    <ligand>
        <name>NAD(+)</name>
        <dbReference type="ChEBI" id="CHEBI:57540"/>
    </ligand>
</feature>
<keyword evidence="8 13" id="KW-0630">Potassium</keyword>
<dbReference type="STRING" id="1797995.A2242_04260"/>
<comment type="caution">
    <text evidence="13">Lacks conserved residue(s) required for the propagation of feature annotation.</text>
</comment>
<sequence>MQEMYTFNDVLLVPQYSDILPGEVSLDSAFSRNIRLRLPIVSAPMDTVTEHEMAIALALCGGIGIIHKNFSVAEQARAVELVKRFENGFIRKPVTVLPDDTIAQVYAIRRDKGYKSAPVVDEAGTLVGIIGKLDYFWPHDKDKKVRDVMVPRADMVVAPPSTTLKKANDIIRIKKLSVLCLVDGADKLTAIVTRKDLEKNELYPAANKANDKSLRVGAAVGVGREAQERARALAEKGVDALVVDTAHGHSRSVIETIKTFKKDKNLKSVDIVAGNVATAAGVKALIAAGADAVKVGIGPGSICTTRVVAGIGVPQLSAVLAAAAGRGKTGVPLIADGGVRYSGDIVKALAAGAQSVMLGSLFAGTDESPGQVEYYNGRMYKTYRGMGSIGAMARGSKDRYGQEAVQDTAKLVPEGIEGRILYRGPVGGIIYQLAGGIRSGLGYNGAKTITDLQKKAEFIKISDAGLKESHPHDVEITKQAPNYS</sequence>
<evidence type="ECO:0000256" key="3">
    <source>
        <dbReference type="ARBA" id="ARBA00011881"/>
    </source>
</evidence>
<evidence type="ECO:0000256" key="17">
    <source>
        <dbReference type="PIRSR" id="PIRSR000130-4"/>
    </source>
</evidence>
<feature type="active site" description="Thioimidate intermediate" evidence="13 14">
    <location>
        <position position="303"/>
    </location>
</feature>
<evidence type="ECO:0000256" key="7">
    <source>
        <dbReference type="ARBA" id="ARBA00022755"/>
    </source>
</evidence>
<comment type="cofactor">
    <cofactor evidence="1 13">
        <name>K(+)</name>
        <dbReference type="ChEBI" id="CHEBI:29103"/>
    </cofactor>
</comment>
<feature type="active site" description="Proton acceptor" evidence="13 14">
    <location>
        <position position="399"/>
    </location>
</feature>
<dbReference type="Gene3D" id="3.20.20.70">
    <property type="entry name" value="Aldolase class I"/>
    <property type="match status" value="1"/>
</dbReference>
<feature type="binding site" evidence="13 15">
    <location>
        <position position="301"/>
    </location>
    <ligand>
        <name>IMP</name>
        <dbReference type="ChEBI" id="CHEBI:58053"/>
    </ligand>
</feature>
<feature type="binding site" description="in other chain" evidence="13 17">
    <location>
        <position position="298"/>
    </location>
    <ligand>
        <name>K(+)</name>
        <dbReference type="ChEBI" id="CHEBI:29103"/>
        <note>ligand shared between two tetrameric partners</note>
    </ligand>
</feature>
<dbReference type="GO" id="GO:0000166">
    <property type="term" value="F:nucleotide binding"/>
    <property type="evidence" value="ECO:0007669"/>
    <property type="project" value="UniProtKB-UniRule"/>
</dbReference>
<evidence type="ECO:0000256" key="20">
    <source>
        <dbReference type="RuleBase" id="RU003928"/>
    </source>
</evidence>
<gene>
    <name evidence="13" type="primary">guaB</name>
    <name evidence="22" type="ORF">A2242_04260</name>
</gene>
<dbReference type="CDD" id="cd04601">
    <property type="entry name" value="CBS_pair_IMPDH"/>
    <property type="match status" value="1"/>
</dbReference>
<feature type="binding site" evidence="13 15">
    <location>
        <begin position="359"/>
        <end position="360"/>
    </location>
    <ligand>
        <name>IMP</name>
        <dbReference type="ChEBI" id="CHEBI:58053"/>
    </ligand>
</feature>
<keyword evidence="4 13" id="KW-0479">Metal-binding</keyword>
<dbReference type="Pfam" id="PF00478">
    <property type="entry name" value="IMPDH"/>
    <property type="match status" value="1"/>
</dbReference>
<feature type="binding site" evidence="13 15">
    <location>
        <begin position="336"/>
        <end position="338"/>
    </location>
    <ligand>
        <name>IMP</name>
        <dbReference type="ChEBI" id="CHEBI:58053"/>
    </ligand>
</feature>
<dbReference type="PIRSF" id="PIRSF000130">
    <property type="entry name" value="IMPDH"/>
    <property type="match status" value="1"/>
</dbReference>
<dbReference type="SMART" id="SM00116">
    <property type="entry name" value="CBS"/>
    <property type="match status" value="2"/>
</dbReference>
<dbReference type="SUPFAM" id="SSF51412">
    <property type="entry name" value="Inosine monophosphate dehydrogenase (IMPDH)"/>
    <property type="match status" value="1"/>
</dbReference>
<keyword evidence="7 13" id="KW-0658">Purine biosynthesis</keyword>
<dbReference type="AlphaFoldDB" id="A0A1F5SJ65"/>
<comment type="activity regulation">
    <text evidence="13">Mycophenolic acid (MPA) is a non-competitive inhibitor that prevents formation of the closed enzyme conformation by binding to the same site as the amobile flap. In contrast, mizoribine monophosphate (MZP) is a competitive inhibitor that induces the closed conformation. MPA is a potent inhibitor of mammalian IMPDHs but a poor inhibitor of the bacterial enzymes. MZP is a more potent inhibitor of bacterial IMPDH.</text>
</comment>
<dbReference type="PANTHER" id="PTHR11911">
    <property type="entry name" value="INOSINE-5-MONOPHOSPHATE DEHYDROGENASE RELATED"/>
    <property type="match status" value="1"/>
</dbReference>
<evidence type="ECO:0000256" key="9">
    <source>
        <dbReference type="ARBA" id="ARBA00023002"/>
    </source>
</evidence>
<dbReference type="FunFam" id="3.20.20.70:FF:000003">
    <property type="entry name" value="GMP reductase"/>
    <property type="match status" value="1"/>
</dbReference>
<dbReference type="PANTHER" id="PTHR11911:SF111">
    <property type="entry name" value="INOSINE-5'-MONOPHOSPHATE DEHYDROGENASE"/>
    <property type="match status" value="1"/>
</dbReference>
<evidence type="ECO:0000256" key="18">
    <source>
        <dbReference type="PROSITE-ProRule" id="PRU00703"/>
    </source>
</evidence>
<feature type="binding site" evidence="13">
    <location>
        <position position="470"/>
    </location>
    <ligand>
        <name>K(+)</name>
        <dbReference type="ChEBI" id="CHEBI:29103"/>
        <note>ligand shared between two tetrameric partners</note>
    </ligand>
</feature>
<keyword evidence="11 18" id="KW-0129">CBS domain</keyword>
<feature type="binding site" evidence="13 15">
    <location>
        <begin position="383"/>
        <end position="387"/>
    </location>
    <ligand>
        <name>IMP</name>
        <dbReference type="ChEBI" id="CHEBI:58053"/>
    </ligand>
</feature>
<dbReference type="Pfam" id="PF00571">
    <property type="entry name" value="CBS"/>
    <property type="match status" value="2"/>
</dbReference>
<evidence type="ECO:0000256" key="6">
    <source>
        <dbReference type="ARBA" id="ARBA00022749"/>
    </source>
</evidence>
<evidence type="ECO:0000256" key="11">
    <source>
        <dbReference type="ARBA" id="ARBA00023122"/>
    </source>
</evidence>
<dbReference type="PROSITE" id="PS51371">
    <property type="entry name" value="CBS"/>
    <property type="match status" value="2"/>
</dbReference>
<dbReference type="CDD" id="cd00381">
    <property type="entry name" value="IMPDH"/>
    <property type="match status" value="1"/>
</dbReference>
<comment type="caution">
    <text evidence="22">The sequence shown here is derived from an EMBL/GenBank/DDBJ whole genome shotgun (WGS) entry which is preliminary data.</text>
</comment>
<feature type="domain" description="CBS" evidence="21">
    <location>
        <begin position="89"/>
        <end position="145"/>
    </location>
</feature>
<proteinExistence type="inferred from homology"/>
<dbReference type="InterPro" id="IPR000644">
    <property type="entry name" value="CBS_dom"/>
</dbReference>
<dbReference type="InterPro" id="IPR001093">
    <property type="entry name" value="IMP_DH_GMPRt"/>
</dbReference>
<organism evidence="22 23">
    <name type="scientific">Candidatus Falkowbacteria bacterium RIFOXYA2_FULL_47_9</name>
    <dbReference type="NCBI Taxonomy" id="1797995"/>
    <lineage>
        <taxon>Bacteria</taxon>
        <taxon>Candidatus Falkowiibacteriota</taxon>
    </lineage>
</organism>
<evidence type="ECO:0000256" key="10">
    <source>
        <dbReference type="ARBA" id="ARBA00023027"/>
    </source>
</evidence>
<comment type="subunit">
    <text evidence="3 13">Homotetramer.</text>
</comment>